<dbReference type="Pfam" id="PF00254">
    <property type="entry name" value="FKBP_C"/>
    <property type="match status" value="1"/>
</dbReference>
<comment type="subcellular location">
    <subcellularLocation>
        <location evidence="2">Cytoplasm</location>
    </subcellularLocation>
</comment>
<reference evidence="12" key="1">
    <citation type="submission" date="2020-10" db="EMBL/GenBank/DDBJ databases">
        <authorList>
            <person name="Gilroy R."/>
        </authorList>
    </citation>
    <scope>NUCLEOTIDE SEQUENCE</scope>
    <source>
        <strain evidence="12">3924</strain>
    </source>
</reference>
<dbReference type="Gene3D" id="3.10.50.40">
    <property type="match status" value="1"/>
</dbReference>
<dbReference type="Gene3D" id="2.40.10.330">
    <property type="match status" value="1"/>
</dbReference>
<dbReference type="EC" id="5.2.1.8" evidence="10"/>
<evidence type="ECO:0000256" key="3">
    <source>
        <dbReference type="ARBA" id="ARBA00006577"/>
    </source>
</evidence>
<dbReference type="EMBL" id="JADIMV010000118">
    <property type="protein sequence ID" value="MBO8440362.1"/>
    <property type="molecule type" value="Genomic_DNA"/>
</dbReference>
<keyword evidence="6" id="KW-0143">Chaperone</keyword>
<dbReference type="GO" id="GO:0003755">
    <property type="term" value="F:peptidyl-prolyl cis-trans isomerase activity"/>
    <property type="evidence" value="ECO:0007669"/>
    <property type="project" value="UniProtKB-UniRule"/>
</dbReference>
<dbReference type="GO" id="GO:0005737">
    <property type="term" value="C:cytoplasm"/>
    <property type="evidence" value="ECO:0007669"/>
    <property type="project" value="UniProtKB-SubCell"/>
</dbReference>
<accession>A0A940DLX4</accession>
<dbReference type="AlphaFoldDB" id="A0A940DLX4"/>
<dbReference type="InterPro" id="IPR046357">
    <property type="entry name" value="PPIase_dom_sf"/>
</dbReference>
<evidence type="ECO:0000256" key="5">
    <source>
        <dbReference type="ARBA" id="ARBA00023110"/>
    </source>
</evidence>
<evidence type="ECO:0000256" key="7">
    <source>
        <dbReference type="ARBA" id="ARBA00023235"/>
    </source>
</evidence>
<keyword evidence="5 9" id="KW-0697">Rotamase</keyword>
<dbReference type="PROSITE" id="PS50059">
    <property type="entry name" value="FKBP_PPIASE"/>
    <property type="match status" value="1"/>
</dbReference>
<comment type="function">
    <text evidence="8">Also involved in hydrogenase metallocenter assembly, probably by participating in the nickel insertion step. This function in hydrogenase biosynthesis requires chaperone activity and the presence of the metal-binding domain, but not PPIase activity.</text>
</comment>
<comment type="similarity">
    <text evidence="3 10">Belongs to the FKBP-type PPIase family.</text>
</comment>
<dbReference type="InterPro" id="IPR001179">
    <property type="entry name" value="PPIase_FKBP_dom"/>
</dbReference>
<keyword evidence="7 9" id="KW-0413">Isomerase</keyword>
<dbReference type="Proteomes" id="UP000712007">
    <property type="component" value="Unassembled WGS sequence"/>
</dbReference>
<name>A0A940DLX4_9BACT</name>
<comment type="caution">
    <text evidence="12">The sequence shown here is derived from an EMBL/GenBank/DDBJ whole genome shotgun (WGS) entry which is preliminary data.</text>
</comment>
<proteinExistence type="inferred from homology"/>
<comment type="catalytic activity">
    <reaction evidence="1 9 10">
        <text>[protein]-peptidylproline (omega=180) = [protein]-peptidylproline (omega=0)</text>
        <dbReference type="Rhea" id="RHEA:16237"/>
        <dbReference type="Rhea" id="RHEA-COMP:10747"/>
        <dbReference type="Rhea" id="RHEA-COMP:10748"/>
        <dbReference type="ChEBI" id="CHEBI:83833"/>
        <dbReference type="ChEBI" id="CHEBI:83834"/>
        <dbReference type="EC" id="5.2.1.8"/>
    </reaction>
</comment>
<evidence type="ECO:0000256" key="9">
    <source>
        <dbReference type="PROSITE-ProRule" id="PRU00277"/>
    </source>
</evidence>
<evidence type="ECO:0000313" key="13">
    <source>
        <dbReference type="Proteomes" id="UP000712007"/>
    </source>
</evidence>
<evidence type="ECO:0000256" key="8">
    <source>
        <dbReference type="ARBA" id="ARBA00037071"/>
    </source>
</evidence>
<reference evidence="12" key="2">
    <citation type="journal article" date="2021" name="PeerJ">
        <title>Extensive microbial diversity within the chicken gut microbiome revealed by metagenomics and culture.</title>
        <authorList>
            <person name="Gilroy R."/>
            <person name="Ravi A."/>
            <person name="Getino M."/>
            <person name="Pursley I."/>
            <person name="Horton D.L."/>
            <person name="Alikhan N.F."/>
            <person name="Baker D."/>
            <person name="Gharbi K."/>
            <person name="Hall N."/>
            <person name="Watson M."/>
            <person name="Adriaenssens E.M."/>
            <person name="Foster-Nyarko E."/>
            <person name="Jarju S."/>
            <person name="Secka A."/>
            <person name="Antonio M."/>
            <person name="Oren A."/>
            <person name="Chaudhuri R.R."/>
            <person name="La Ragione R."/>
            <person name="Hildebrand F."/>
            <person name="Pallen M.J."/>
        </authorList>
    </citation>
    <scope>NUCLEOTIDE SEQUENCE</scope>
    <source>
        <strain evidence="12">3924</strain>
    </source>
</reference>
<evidence type="ECO:0000256" key="10">
    <source>
        <dbReference type="RuleBase" id="RU003915"/>
    </source>
</evidence>
<dbReference type="SUPFAM" id="SSF54534">
    <property type="entry name" value="FKBP-like"/>
    <property type="match status" value="1"/>
</dbReference>
<dbReference type="PANTHER" id="PTHR47861">
    <property type="entry name" value="FKBP-TYPE PEPTIDYL-PROLYL CIS-TRANS ISOMERASE SLYD"/>
    <property type="match status" value="1"/>
</dbReference>
<protein>
    <recommendedName>
        <fullName evidence="10">Peptidyl-prolyl cis-trans isomerase</fullName>
        <ecNumber evidence="10">5.2.1.8</ecNumber>
    </recommendedName>
</protein>
<dbReference type="GO" id="GO:0042026">
    <property type="term" value="P:protein refolding"/>
    <property type="evidence" value="ECO:0007669"/>
    <property type="project" value="UniProtKB-ARBA"/>
</dbReference>
<sequence length="195" mass="21339">MKISENRLVTLEYRLKVKNDDGELELMEETTQEEPLRYYHGLGMMLPKFEEQLDGLAAGDEFEFMLPCADAYGEYDDENIVDLPRNIFEIDGKFDPEKVHEGAIVPLVDSEGNRINAEVVEVKDNSVKVDFNHPLAGEDLYFSGKIISVEELSDEELQRLMHHGGCGCGCSCGDGDCGSGCGDGGCSGGCHGGCC</sequence>
<feature type="domain" description="PPIase FKBP-type" evidence="11">
    <location>
        <begin position="6"/>
        <end position="86"/>
    </location>
</feature>
<dbReference type="PANTHER" id="PTHR47861:SF3">
    <property type="entry name" value="FKBP-TYPE PEPTIDYL-PROLYL CIS-TRANS ISOMERASE SLYD"/>
    <property type="match status" value="1"/>
</dbReference>
<gene>
    <name evidence="12" type="ORF">IAC51_06900</name>
</gene>
<keyword evidence="4" id="KW-0963">Cytoplasm</keyword>
<evidence type="ECO:0000256" key="6">
    <source>
        <dbReference type="ARBA" id="ARBA00023186"/>
    </source>
</evidence>
<evidence type="ECO:0000313" key="12">
    <source>
        <dbReference type="EMBL" id="MBO8440362.1"/>
    </source>
</evidence>
<evidence type="ECO:0000256" key="2">
    <source>
        <dbReference type="ARBA" id="ARBA00004496"/>
    </source>
</evidence>
<evidence type="ECO:0000259" key="11">
    <source>
        <dbReference type="PROSITE" id="PS50059"/>
    </source>
</evidence>
<dbReference type="InterPro" id="IPR048261">
    <property type="entry name" value="SlpA/SlyD-like_ins_sf"/>
</dbReference>
<organism evidence="12 13">
    <name type="scientific">Candidatus Aphodosoma intestinipullorum</name>
    <dbReference type="NCBI Taxonomy" id="2840674"/>
    <lineage>
        <taxon>Bacteria</taxon>
        <taxon>Pseudomonadati</taxon>
        <taxon>Bacteroidota</taxon>
        <taxon>Bacteroidia</taxon>
        <taxon>Bacteroidales</taxon>
        <taxon>Candidatus Aphodosoma</taxon>
    </lineage>
</organism>
<evidence type="ECO:0000256" key="1">
    <source>
        <dbReference type="ARBA" id="ARBA00000971"/>
    </source>
</evidence>
<evidence type="ECO:0000256" key="4">
    <source>
        <dbReference type="ARBA" id="ARBA00022490"/>
    </source>
</evidence>